<dbReference type="InterPro" id="IPR036046">
    <property type="entry name" value="Acylphosphatase-like_dom_sf"/>
</dbReference>
<feature type="domain" description="BLUF" evidence="1">
    <location>
        <begin position="8"/>
        <end position="103"/>
    </location>
</feature>
<dbReference type="AlphaFoldDB" id="A0A1I4BW13"/>
<dbReference type="Proteomes" id="UP000199473">
    <property type="component" value="Unassembled WGS sequence"/>
</dbReference>
<reference evidence="2 3" key="1">
    <citation type="submission" date="2016-10" db="EMBL/GenBank/DDBJ databases">
        <authorList>
            <person name="de Groot N.N."/>
        </authorList>
    </citation>
    <scope>NUCLEOTIDE SEQUENCE [LARGE SCALE GENOMIC DNA]</scope>
    <source>
        <strain evidence="2 3">DSM 19981</strain>
    </source>
</reference>
<evidence type="ECO:0000313" key="2">
    <source>
        <dbReference type="EMBL" id="SFK72600.1"/>
    </source>
</evidence>
<accession>A0A1I4BW13</accession>
<dbReference type="PROSITE" id="PS50925">
    <property type="entry name" value="BLUF"/>
    <property type="match status" value="1"/>
</dbReference>
<dbReference type="SUPFAM" id="SSF54975">
    <property type="entry name" value="Acylphosphatase/BLUF domain-like"/>
    <property type="match status" value="1"/>
</dbReference>
<dbReference type="EMBL" id="FOSQ01000006">
    <property type="protein sequence ID" value="SFK72600.1"/>
    <property type="molecule type" value="Genomic_DNA"/>
</dbReference>
<keyword evidence="3" id="KW-1185">Reference proteome</keyword>
<organism evidence="2 3">
    <name type="scientific">Falsiroseomonas stagni DSM 19981</name>
    <dbReference type="NCBI Taxonomy" id="1123062"/>
    <lineage>
        <taxon>Bacteria</taxon>
        <taxon>Pseudomonadati</taxon>
        <taxon>Pseudomonadota</taxon>
        <taxon>Alphaproteobacteria</taxon>
        <taxon>Acetobacterales</taxon>
        <taxon>Roseomonadaceae</taxon>
        <taxon>Falsiroseomonas</taxon>
    </lineage>
</organism>
<dbReference type="SMART" id="SM01034">
    <property type="entry name" value="BLUF"/>
    <property type="match status" value="1"/>
</dbReference>
<dbReference type="InterPro" id="IPR007024">
    <property type="entry name" value="BLUF_domain"/>
</dbReference>
<dbReference type="OrthoDB" id="196105at2"/>
<gene>
    <name evidence="2" type="ORF">SAMN02745775_106166</name>
</gene>
<dbReference type="GO" id="GO:0071949">
    <property type="term" value="F:FAD binding"/>
    <property type="evidence" value="ECO:0007669"/>
    <property type="project" value="InterPro"/>
</dbReference>
<proteinExistence type="predicted"/>
<dbReference type="Gene3D" id="3.30.70.100">
    <property type="match status" value="1"/>
</dbReference>
<protein>
    <submittedName>
        <fullName evidence="2">Sensors of blue-light using FAD</fullName>
    </submittedName>
</protein>
<sequence>MQGRSAPLMRIIYTSRRAAGTMHLEEEALVEQILGVSRTKNAIWRLSGLLVSGNGRFAQTLEGPPDMVTDMFDLIRQDERHHDVRLLHQAPSPARCFATWTMAYLSDLDLIPPEMGKGHDAMALVQTLRGVVRGGPAAFAGTPFGAMAQAA</sequence>
<dbReference type="Pfam" id="PF04940">
    <property type="entry name" value="BLUF"/>
    <property type="match status" value="1"/>
</dbReference>
<dbReference type="GO" id="GO:0009882">
    <property type="term" value="F:blue light photoreceptor activity"/>
    <property type="evidence" value="ECO:0007669"/>
    <property type="project" value="InterPro"/>
</dbReference>
<evidence type="ECO:0000259" key="1">
    <source>
        <dbReference type="PROSITE" id="PS50925"/>
    </source>
</evidence>
<name>A0A1I4BW13_9PROT</name>
<dbReference type="STRING" id="1123062.SAMN02745775_106166"/>
<evidence type="ECO:0000313" key="3">
    <source>
        <dbReference type="Proteomes" id="UP000199473"/>
    </source>
</evidence>